<evidence type="ECO:0000259" key="1">
    <source>
        <dbReference type="SMART" id="SM00997"/>
    </source>
</evidence>
<evidence type="ECO:0000313" key="2">
    <source>
        <dbReference type="EMBL" id="SEI68560.1"/>
    </source>
</evidence>
<accession>A0A1H6SX32</accession>
<dbReference type="Gene3D" id="3.40.50.720">
    <property type="entry name" value="NAD(P)-binding Rossmann-like Domain"/>
    <property type="match status" value="1"/>
</dbReference>
<dbReference type="Pfam" id="PF00670">
    <property type="entry name" value="AdoHcyase_NAD"/>
    <property type="match status" value="1"/>
</dbReference>
<dbReference type="SUPFAM" id="SSF51735">
    <property type="entry name" value="NAD(P)-binding Rossmann-fold domains"/>
    <property type="match status" value="1"/>
</dbReference>
<gene>
    <name evidence="2" type="ORF">SAMN04488127_0182</name>
</gene>
<dbReference type="InterPro" id="IPR036291">
    <property type="entry name" value="NAD(P)-bd_dom_sf"/>
</dbReference>
<organism evidence="2 3">
    <name type="scientific">Bhargavaea ginsengi</name>
    <dbReference type="NCBI Taxonomy" id="426757"/>
    <lineage>
        <taxon>Bacteria</taxon>
        <taxon>Bacillati</taxon>
        <taxon>Bacillota</taxon>
        <taxon>Bacilli</taxon>
        <taxon>Bacillales</taxon>
        <taxon>Caryophanaceae</taxon>
        <taxon>Bhargavaea</taxon>
    </lineage>
</organism>
<dbReference type="STRING" id="426757.SAMN04488127_0182"/>
<dbReference type="SMART" id="SM00997">
    <property type="entry name" value="AdoHcyase_NAD"/>
    <property type="match status" value="1"/>
</dbReference>
<dbReference type="OrthoDB" id="8840764at2"/>
<reference evidence="3" key="1">
    <citation type="submission" date="2016-10" db="EMBL/GenBank/DDBJ databases">
        <authorList>
            <person name="Varghese N."/>
            <person name="Submissions S."/>
        </authorList>
    </citation>
    <scope>NUCLEOTIDE SEQUENCE [LARGE SCALE GENOMIC DNA]</scope>
    <source>
        <strain evidence="3">CGMCC 1.6763</strain>
    </source>
</reference>
<dbReference type="RefSeq" id="WP_092048902.1">
    <property type="nucleotide sequence ID" value="NZ_FNZF01000001.1"/>
</dbReference>
<dbReference type="InterPro" id="IPR015878">
    <property type="entry name" value="Ado_hCys_hydrolase_NAD-bd"/>
</dbReference>
<sequence length="258" mass="28315">MSRRDWLIIGSDARFAKSADFLKQKGFSVLHDPRDCWDDRTDTLLLSEKPMRVVLPIHPPDGSPARGTLEKADRLFAGRLDAGWQEAVKLAGKVPRMYLEEERFIWENASLTAEGFLAGFYHSGAGPVAGRKWAVAGYGRVGKTTARLLRAMGADVSVLARSPAQTAEALTEGFRTTAFGGLDLADQGEILVNTIPAQWLDVPEAFSYSRIYDLASAPGCLKPGAVHEYYRLLPALPGRFFPDEAARVLSEALCRMDS</sequence>
<evidence type="ECO:0000313" key="3">
    <source>
        <dbReference type="Proteomes" id="UP000199200"/>
    </source>
</evidence>
<feature type="domain" description="S-adenosyl-L-homocysteine hydrolase NAD binding" evidence="1">
    <location>
        <begin position="108"/>
        <end position="219"/>
    </location>
</feature>
<proteinExistence type="predicted"/>
<dbReference type="EMBL" id="FNZF01000001">
    <property type="protein sequence ID" value="SEI68560.1"/>
    <property type="molecule type" value="Genomic_DNA"/>
</dbReference>
<name>A0A1H6SX32_9BACL</name>
<protein>
    <submittedName>
        <fullName evidence="2">Dipicolinate synthase subunit A</fullName>
    </submittedName>
</protein>
<dbReference type="Proteomes" id="UP000199200">
    <property type="component" value="Unassembled WGS sequence"/>
</dbReference>
<dbReference type="AlphaFoldDB" id="A0A1H6SX32"/>
<keyword evidence="3" id="KW-1185">Reference proteome</keyword>